<gene>
    <name evidence="13" type="ORF">MNBD_GAMMA03-1844</name>
</gene>
<evidence type="ECO:0000256" key="1">
    <source>
        <dbReference type="ARBA" id="ARBA00004141"/>
    </source>
</evidence>
<dbReference type="AlphaFoldDB" id="A0A3B0VW74"/>
<evidence type="ECO:0000256" key="9">
    <source>
        <dbReference type="ARBA" id="ARBA00023180"/>
    </source>
</evidence>
<keyword evidence="2" id="KW-0813">Transport</keyword>
<keyword evidence="9" id="KW-0325">Glycoprotein</keyword>
<dbReference type="GO" id="GO:0008331">
    <property type="term" value="F:high voltage-gated calcium channel activity"/>
    <property type="evidence" value="ECO:0007669"/>
    <property type="project" value="TreeGrafter"/>
</dbReference>
<dbReference type="EMBL" id="UOFC01000171">
    <property type="protein sequence ID" value="VAW47898.1"/>
    <property type="molecule type" value="Genomic_DNA"/>
</dbReference>
<sequence>MTWNDFQTKFQKVRDNKAFELFVIGVIIFSSLMIGIQTYDLDPWVDGGIRFLDYAVTLFFVMEIAIRMAAEDRLRDFFKKGWNVFDFIIVAISLIPLDDSEYAMIARMLRLFRVMRLISFIPELRVLVSALISALPRMGYVALLMFIIFYLYAVIGNLLYANLNPVLWGDLGVSLLTLFRVATFEDWTDVMYEAMTLYGLSWIYFITFIFFSAFVFLNMMIGIVVEVLDEEHKKMDAEINSEKISEEKQVKDEYIKRMEADINSLHQKLDLLLMQQKISKER</sequence>
<evidence type="ECO:0000256" key="2">
    <source>
        <dbReference type="ARBA" id="ARBA00022448"/>
    </source>
</evidence>
<reference evidence="13" key="1">
    <citation type="submission" date="2018-06" db="EMBL/GenBank/DDBJ databases">
        <authorList>
            <person name="Zhirakovskaya E."/>
        </authorList>
    </citation>
    <scope>NUCLEOTIDE SEQUENCE</scope>
</reference>
<proteinExistence type="predicted"/>
<feature type="transmembrane region" description="Helical" evidence="11">
    <location>
        <begin position="202"/>
        <end position="225"/>
    </location>
</feature>
<dbReference type="Gene3D" id="1.20.120.350">
    <property type="entry name" value="Voltage-gated potassium channels. Chain C"/>
    <property type="match status" value="1"/>
</dbReference>
<keyword evidence="5" id="KW-0851">Voltage-gated channel</keyword>
<keyword evidence="6 11" id="KW-1133">Transmembrane helix</keyword>
<dbReference type="InterPro" id="IPR027359">
    <property type="entry name" value="Volt_channel_dom_sf"/>
</dbReference>
<evidence type="ECO:0000256" key="8">
    <source>
        <dbReference type="ARBA" id="ARBA00023136"/>
    </source>
</evidence>
<feature type="transmembrane region" description="Helical" evidence="11">
    <location>
        <begin position="21"/>
        <end position="39"/>
    </location>
</feature>
<dbReference type="SUPFAM" id="SSF81324">
    <property type="entry name" value="Voltage-gated potassium channels"/>
    <property type="match status" value="1"/>
</dbReference>
<evidence type="ECO:0000313" key="13">
    <source>
        <dbReference type="EMBL" id="VAW47898.1"/>
    </source>
</evidence>
<protein>
    <submittedName>
        <fullName evidence="13">Putative cation transporter component</fullName>
    </submittedName>
</protein>
<dbReference type="GO" id="GO:0098703">
    <property type="term" value="P:calcium ion import across plasma membrane"/>
    <property type="evidence" value="ECO:0007669"/>
    <property type="project" value="TreeGrafter"/>
</dbReference>
<keyword evidence="8 11" id="KW-0472">Membrane</keyword>
<evidence type="ECO:0000256" key="4">
    <source>
        <dbReference type="ARBA" id="ARBA00022837"/>
    </source>
</evidence>
<dbReference type="GO" id="GO:0005891">
    <property type="term" value="C:voltage-gated calcium channel complex"/>
    <property type="evidence" value="ECO:0007669"/>
    <property type="project" value="TreeGrafter"/>
</dbReference>
<feature type="transmembrane region" description="Helical" evidence="11">
    <location>
        <begin position="166"/>
        <end position="182"/>
    </location>
</feature>
<feature type="transmembrane region" description="Helical" evidence="11">
    <location>
        <begin position="114"/>
        <end position="134"/>
    </location>
</feature>
<dbReference type="Gene3D" id="1.10.287.70">
    <property type="match status" value="1"/>
</dbReference>
<dbReference type="PANTHER" id="PTHR45628:SF7">
    <property type="entry name" value="VOLTAGE-DEPENDENT CALCIUM CHANNEL TYPE A SUBUNIT ALPHA-1"/>
    <property type="match status" value="1"/>
</dbReference>
<feature type="transmembrane region" description="Helical" evidence="11">
    <location>
        <begin position="140"/>
        <end position="159"/>
    </location>
</feature>
<dbReference type="InterPro" id="IPR050599">
    <property type="entry name" value="VDCC_alpha-1_subunit"/>
</dbReference>
<dbReference type="InterPro" id="IPR005821">
    <property type="entry name" value="Ion_trans_dom"/>
</dbReference>
<accession>A0A3B0VW74</accession>
<keyword evidence="10" id="KW-0407">Ion channel</keyword>
<comment type="subcellular location">
    <subcellularLocation>
        <location evidence="1">Membrane</location>
        <topology evidence="1">Multi-pass membrane protein</topology>
    </subcellularLocation>
</comment>
<dbReference type="Pfam" id="PF00520">
    <property type="entry name" value="Ion_trans"/>
    <property type="match status" value="1"/>
</dbReference>
<organism evidence="13">
    <name type="scientific">hydrothermal vent metagenome</name>
    <dbReference type="NCBI Taxonomy" id="652676"/>
    <lineage>
        <taxon>unclassified sequences</taxon>
        <taxon>metagenomes</taxon>
        <taxon>ecological metagenomes</taxon>
    </lineage>
</organism>
<name>A0A3B0VW74_9ZZZZ</name>
<evidence type="ECO:0000256" key="11">
    <source>
        <dbReference type="SAM" id="Phobius"/>
    </source>
</evidence>
<evidence type="ECO:0000256" key="3">
    <source>
        <dbReference type="ARBA" id="ARBA00022692"/>
    </source>
</evidence>
<keyword evidence="7" id="KW-0406">Ion transport</keyword>
<keyword evidence="4" id="KW-0106">Calcium</keyword>
<dbReference type="PANTHER" id="PTHR45628">
    <property type="entry name" value="VOLTAGE-DEPENDENT CALCIUM CHANNEL TYPE A SUBUNIT ALPHA-1"/>
    <property type="match status" value="1"/>
</dbReference>
<feature type="transmembrane region" description="Helical" evidence="11">
    <location>
        <begin position="51"/>
        <end position="70"/>
    </location>
</feature>
<keyword evidence="3 11" id="KW-0812">Transmembrane</keyword>
<evidence type="ECO:0000256" key="10">
    <source>
        <dbReference type="ARBA" id="ARBA00023303"/>
    </source>
</evidence>
<evidence type="ECO:0000259" key="12">
    <source>
        <dbReference type="Pfam" id="PF00520"/>
    </source>
</evidence>
<evidence type="ECO:0000256" key="6">
    <source>
        <dbReference type="ARBA" id="ARBA00022989"/>
    </source>
</evidence>
<evidence type="ECO:0000256" key="5">
    <source>
        <dbReference type="ARBA" id="ARBA00022882"/>
    </source>
</evidence>
<feature type="domain" description="Ion transport" evidence="12">
    <location>
        <begin position="17"/>
        <end position="234"/>
    </location>
</feature>
<evidence type="ECO:0000256" key="7">
    <source>
        <dbReference type="ARBA" id="ARBA00023065"/>
    </source>
</evidence>